<dbReference type="InterPro" id="IPR036770">
    <property type="entry name" value="Ankyrin_rpt-contain_sf"/>
</dbReference>
<dbReference type="PROSITE" id="PS50297">
    <property type="entry name" value="ANK_REP_REGION"/>
    <property type="match status" value="1"/>
</dbReference>
<evidence type="ECO:0000256" key="1">
    <source>
        <dbReference type="PROSITE-ProRule" id="PRU00023"/>
    </source>
</evidence>
<name>A0A6G1ITX2_9PLEO</name>
<sequence>MGILAPKLPTHPQPTPADLFVALFAALRQSVSARFQTAASLLAQGANINGLADFRARSRWLKGGQNVPYDSVTALYDAAQRGDYEAVQFLLDRGADVRAKIRTLTSPCPVFGQSDYAIDTLYGLDGMRTSKERRIVELAEERFGVETEEDYTRRRDAFDGSKE</sequence>
<protein>
    <submittedName>
        <fullName evidence="2">Uncharacterized protein</fullName>
    </submittedName>
</protein>
<gene>
    <name evidence="2" type="ORF">K458DRAFT_391780</name>
</gene>
<dbReference type="OrthoDB" id="426293at2759"/>
<dbReference type="AlphaFoldDB" id="A0A6G1ITX2"/>
<reference evidence="2" key="1">
    <citation type="journal article" date="2020" name="Stud. Mycol.">
        <title>101 Dothideomycetes genomes: a test case for predicting lifestyles and emergence of pathogens.</title>
        <authorList>
            <person name="Haridas S."/>
            <person name="Albert R."/>
            <person name="Binder M."/>
            <person name="Bloem J."/>
            <person name="Labutti K."/>
            <person name="Salamov A."/>
            <person name="Andreopoulos B."/>
            <person name="Baker S."/>
            <person name="Barry K."/>
            <person name="Bills G."/>
            <person name="Bluhm B."/>
            <person name="Cannon C."/>
            <person name="Castanera R."/>
            <person name="Culley D."/>
            <person name="Daum C."/>
            <person name="Ezra D."/>
            <person name="Gonzalez J."/>
            <person name="Henrissat B."/>
            <person name="Kuo A."/>
            <person name="Liang C."/>
            <person name="Lipzen A."/>
            <person name="Lutzoni F."/>
            <person name="Magnuson J."/>
            <person name="Mondo S."/>
            <person name="Nolan M."/>
            <person name="Ohm R."/>
            <person name="Pangilinan J."/>
            <person name="Park H.-J."/>
            <person name="Ramirez L."/>
            <person name="Alfaro M."/>
            <person name="Sun H."/>
            <person name="Tritt A."/>
            <person name="Yoshinaga Y."/>
            <person name="Zwiers L.-H."/>
            <person name="Turgeon B."/>
            <person name="Goodwin S."/>
            <person name="Spatafora J."/>
            <person name="Crous P."/>
            <person name="Grigoriev I."/>
        </authorList>
    </citation>
    <scope>NUCLEOTIDE SEQUENCE</scope>
    <source>
        <strain evidence="2">CBS 122367</strain>
    </source>
</reference>
<dbReference type="SUPFAM" id="SSF48403">
    <property type="entry name" value="Ankyrin repeat"/>
    <property type="match status" value="1"/>
</dbReference>
<dbReference type="Proteomes" id="UP000799291">
    <property type="component" value="Unassembled WGS sequence"/>
</dbReference>
<proteinExistence type="predicted"/>
<keyword evidence="3" id="KW-1185">Reference proteome</keyword>
<evidence type="ECO:0000313" key="2">
    <source>
        <dbReference type="EMBL" id="KAF2681391.1"/>
    </source>
</evidence>
<organism evidence="2 3">
    <name type="scientific">Lentithecium fluviatile CBS 122367</name>
    <dbReference type="NCBI Taxonomy" id="1168545"/>
    <lineage>
        <taxon>Eukaryota</taxon>
        <taxon>Fungi</taxon>
        <taxon>Dikarya</taxon>
        <taxon>Ascomycota</taxon>
        <taxon>Pezizomycotina</taxon>
        <taxon>Dothideomycetes</taxon>
        <taxon>Pleosporomycetidae</taxon>
        <taxon>Pleosporales</taxon>
        <taxon>Massarineae</taxon>
        <taxon>Lentitheciaceae</taxon>
        <taxon>Lentithecium</taxon>
    </lineage>
</organism>
<feature type="repeat" description="ANK" evidence="1">
    <location>
        <begin position="70"/>
        <end position="102"/>
    </location>
</feature>
<accession>A0A6G1ITX2</accession>
<keyword evidence="1" id="KW-0040">ANK repeat</keyword>
<dbReference type="Gene3D" id="1.25.40.20">
    <property type="entry name" value="Ankyrin repeat-containing domain"/>
    <property type="match status" value="1"/>
</dbReference>
<evidence type="ECO:0000313" key="3">
    <source>
        <dbReference type="Proteomes" id="UP000799291"/>
    </source>
</evidence>
<dbReference type="Pfam" id="PF00023">
    <property type="entry name" value="Ank"/>
    <property type="match status" value="1"/>
</dbReference>
<dbReference type="PROSITE" id="PS50088">
    <property type="entry name" value="ANK_REPEAT"/>
    <property type="match status" value="1"/>
</dbReference>
<dbReference type="EMBL" id="MU005591">
    <property type="protein sequence ID" value="KAF2681391.1"/>
    <property type="molecule type" value="Genomic_DNA"/>
</dbReference>
<dbReference type="InterPro" id="IPR002110">
    <property type="entry name" value="Ankyrin_rpt"/>
</dbReference>
<dbReference type="SMART" id="SM00248">
    <property type="entry name" value="ANK"/>
    <property type="match status" value="1"/>
</dbReference>